<evidence type="ECO:0000313" key="2">
    <source>
        <dbReference type="EMBL" id="CAB4345495.1"/>
    </source>
</evidence>
<dbReference type="EMBL" id="CAESAN010000091">
    <property type="protein sequence ID" value="CAB4345495.1"/>
    <property type="molecule type" value="Genomic_DNA"/>
</dbReference>
<protein>
    <submittedName>
        <fullName evidence="2">Unannotated protein</fullName>
    </submittedName>
</protein>
<keyword evidence="1" id="KW-1133">Transmembrane helix</keyword>
<reference evidence="2" key="1">
    <citation type="submission" date="2020-05" db="EMBL/GenBank/DDBJ databases">
        <authorList>
            <person name="Chiriac C."/>
            <person name="Salcher M."/>
            <person name="Ghai R."/>
            <person name="Kavagutti S V."/>
        </authorList>
    </citation>
    <scope>NUCLEOTIDE SEQUENCE</scope>
</reference>
<keyword evidence="1" id="KW-0472">Membrane</keyword>
<name>A0A6J5ZTV4_9ZZZZ</name>
<feature type="transmembrane region" description="Helical" evidence="1">
    <location>
        <begin position="48"/>
        <end position="67"/>
    </location>
</feature>
<proteinExistence type="predicted"/>
<feature type="transmembrane region" description="Helical" evidence="1">
    <location>
        <begin position="105"/>
        <end position="126"/>
    </location>
</feature>
<feature type="transmembrane region" description="Helical" evidence="1">
    <location>
        <begin position="138"/>
        <end position="157"/>
    </location>
</feature>
<dbReference type="InterPro" id="IPR046740">
    <property type="entry name" value="DUF6790"/>
</dbReference>
<evidence type="ECO:0000256" key="1">
    <source>
        <dbReference type="SAM" id="Phobius"/>
    </source>
</evidence>
<sequence length="162" mass="17611">MVSCMGKVSGLVLPGLFVLAWVFALTGQSPPGDVPGELKDVTYLRWMLYMAGWVFLSSSVMHTVFAKKMAESIGWKTNGFQYEIGFVSLGLGLGSLYASQHGKEAWIAIAIPIVSFLALAGINHVVEIVREKNFAPNNTMILVWDFGMPISIVALLLSSNTI</sequence>
<organism evidence="2">
    <name type="scientific">freshwater metagenome</name>
    <dbReference type="NCBI Taxonomy" id="449393"/>
    <lineage>
        <taxon>unclassified sequences</taxon>
        <taxon>metagenomes</taxon>
        <taxon>ecological metagenomes</taxon>
    </lineage>
</organism>
<gene>
    <name evidence="2" type="ORF">UFOPK3547_01106</name>
</gene>
<keyword evidence="1" id="KW-0812">Transmembrane</keyword>
<dbReference type="Pfam" id="PF20589">
    <property type="entry name" value="DUF6790"/>
    <property type="match status" value="1"/>
</dbReference>
<feature type="transmembrane region" description="Helical" evidence="1">
    <location>
        <begin position="79"/>
        <end position="99"/>
    </location>
</feature>
<accession>A0A6J5ZTV4</accession>
<dbReference type="AlphaFoldDB" id="A0A6J5ZTV4"/>